<name>A0ABS9NJW6_9NEIS</name>
<dbReference type="Proteomes" id="UP001298424">
    <property type="component" value="Unassembled WGS sequence"/>
</dbReference>
<keyword evidence="9 11" id="KW-0443">Lipid metabolism</keyword>
<comment type="similarity">
    <text evidence="2 11">Belongs to the LpxB family.</text>
</comment>
<evidence type="ECO:0000256" key="11">
    <source>
        <dbReference type="HAMAP-Rule" id="MF_00392"/>
    </source>
</evidence>
<evidence type="ECO:0000256" key="4">
    <source>
        <dbReference type="ARBA" id="ARBA00020902"/>
    </source>
</evidence>
<feature type="region of interest" description="Disordered" evidence="12">
    <location>
        <begin position="383"/>
        <end position="414"/>
    </location>
</feature>
<evidence type="ECO:0000313" key="13">
    <source>
        <dbReference type="EMBL" id="MCG6503078.1"/>
    </source>
</evidence>
<evidence type="ECO:0000256" key="9">
    <source>
        <dbReference type="ARBA" id="ARBA00023098"/>
    </source>
</evidence>
<accession>A0ABS9NJW6</accession>
<keyword evidence="5 11" id="KW-0444">Lipid biosynthesis</keyword>
<evidence type="ECO:0000256" key="6">
    <source>
        <dbReference type="ARBA" id="ARBA00022556"/>
    </source>
</evidence>
<gene>
    <name evidence="11 13" type="primary">lpxB</name>
    <name evidence="13" type="ORF">MB824_00970</name>
</gene>
<evidence type="ECO:0000256" key="2">
    <source>
        <dbReference type="ARBA" id="ARBA00007868"/>
    </source>
</evidence>
<evidence type="ECO:0000256" key="8">
    <source>
        <dbReference type="ARBA" id="ARBA00022679"/>
    </source>
</evidence>
<sequence>MNNPSPLIALCAGEASGDLLGAHLIRAIRERCPQARFTGIGGPRMAAEGFESLFDQEKLAVRGYAEVLKKLPEILRIRRGLAEELKQRRPDVFVGIDAPDFNLWVAEQLKAAGIATMHYVSPSVWAWKRGRVKKIVRQVNEVLCLFPMEPPLYREAGGRARFVGHPLAQSLPLEADKNAARERLKLAQDIPVFALLPGSRVSEIDYMAPLFFRAAALMLRELPEARFLLPYPTAAARERLQHYLKQKEFEKLPIRLQAAKTDLACTAADAVLVASGTATLEVALCKRPMVISYRISPLTYALVRHRIKVPHVGLPNILLGREAVPELLQRRAKPKLLAEAMLDWYRQPEKSAELAQAFTELHQLLRRDSGRIAAEAVLAEAGCPVADPLPDDDGNNDSGQETTAAAPPDTGETT</sequence>
<comment type="catalytic activity">
    <reaction evidence="10 11">
        <text>a lipid X + a UDP-2-N,3-O-bis[(3R)-3-hydroxyacyl]-alpha-D-glucosamine = a lipid A disaccharide + UDP + H(+)</text>
        <dbReference type="Rhea" id="RHEA:67828"/>
        <dbReference type="ChEBI" id="CHEBI:15378"/>
        <dbReference type="ChEBI" id="CHEBI:58223"/>
        <dbReference type="ChEBI" id="CHEBI:137748"/>
        <dbReference type="ChEBI" id="CHEBI:176338"/>
        <dbReference type="ChEBI" id="CHEBI:176343"/>
        <dbReference type="EC" id="2.4.1.182"/>
    </reaction>
</comment>
<evidence type="ECO:0000256" key="5">
    <source>
        <dbReference type="ARBA" id="ARBA00022516"/>
    </source>
</evidence>
<dbReference type="Pfam" id="PF02684">
    <property type="entry name" value="LpxB"/>
    <property type="match status" value="1"/>
</dbReference>
<dbReference type="InterPro" id="IPR003835">
    <property type="entry name" value="Glyco_trans_19"/>
</dbReference>
<evidence type="ECO:0000256" key="10">
    <source>
        <dbReference type="ARBA" id="ARBA00048975"/>
    </source>
</evidence>
<keyword evidence="14" id="KW-1185">Reference proteome</keyword>
<dbReference type="SUPFAM" id="SSF53756">
    <property type="entry name" value="UDP-Glycosyltransferase/glycogen phosphorylase"/>
    <property type="match status" value="1"/>
</dbReference>
<dbReference type="EC" id="2.4.1.182" evidence="3 11"/>
<evidence type="ECO:0000256" key="1">
    <source>
        <dbReference type="ARBA" id="ARBA00002056"/>
    </source>
</evidence>
<comment type="function">
    <text evidence="1 11">Condensation of UDP-2,3-diacylglucosamine and 2,3-diacylglucosamine-1-phosphate to form lipid A disaccharide, a precursor of lipid A, a phosphorylated glycolipid that anchors the lipopolysaccharide to the outer membrane of the cell.</text>
</comment>
<comment type="pathway">
    <text evidence="11">Bacterial outer membrane biogenesis; LPS lipid A biosynthesis.</text>
</comment>
<reference evidence="13 14" key="1">
    <citation type="submission" date="2022-02" db="EMBL/GenBank/DDBJ databases">
        <title>Genome sequence data of Kingella unionensis sp. nov. strain CICC 24913 (CCUG 75125).</title>
        <authorList>
            <person name="Xiao M."/>
        </authorList>
    </citation>
    <scope>NUCLEOTIDE SEQUENCE [LARGE SCALE GENOMIC DNA]</scope>
    <source>
        <strain evidence="13 14">CICC 24913</strain>
    </source>
</reference>
<dbReference type="HAMAP" id="MF_00392">
    <property type="entry name" value="LpxB"/>
    <property type="match status" value="1"/>
</dbReference>
<dbReference type="RefSeq" id="WP_238745072.1">
    <property type="nucleotide sequence ID" value="NZ_JAKOOW010000002.1"/>
</dbReference>
<evidence type="ECO:0000256" key="12">
    <source>
        <dbReference type="SAM" id="MobiDB-lite"/>
    </source>
</evidence>
<protein>
    <recommendedName>
        <fullName evidence="4 11">Lipid-A-disaccharide synthase</fullName>
        <ecNumber evidence="3 11">2.4.1.182</ecNumber>
    </recommendedName>
</protein>
<dbReference type="NCBIfam" id="TIGR00215">
    <property type="entry name" value="lpxB"/>
    <property type="match status" value="1"/>
</dbReference>
<dbReference type="GO" id="GO:0008915">
    <property type="term" value="F:lipid-A-disaccharide synthase activity"/>
    <property type="evidence" value="ECO:0007669"/>
    <property type="project" value="UniProtKB-EC"/>
</dbReference>
<dbReference type="EMBL" id="JAKOOW010000002">
    <property type="protein sequence ID" value="MCG6503078.1"/>
    <property type="molecule type" value="Genomic_DNA"/>
</dbReference>
<evidence type="ECO:0000256" key="3">
    <source>
        <dbReference type="ARBA" id="ARBA00012687"/>
    </source>
</evidence>
<proteinExistence type="inferred from homology"/>
<evidence type="ECO:0000313" key="14">
    <source>
        <dbReference type="Proteomes" id="UP001298424"/>
    </source>
</evidence>
<keyword evidence="7 11" id="KW-0328">Glycosyltransferase</keyword>
<dbReference type="PANTHER" id="PTHR30372:SF4">
    <property type="entry name" value="LIPID-A-DISACCHARIDE SYNTHASE, MITOCHONDRIAL-RELATED"/>
    <property type="match status" value="1"/>
</dbReference>
<dbReference type="PANTHER" id="PTHR30372">
    <property type="entry name" value="LIPID-A-DISACCHARIDE SYNTHASE"/>
    <property type="match status" value="1"/>
</dbReference>
<keyword evidence="6 11" id="KW-0441">Lipid A biosynthesis</keyword>
<evidence type="ECO:0000256" key="7">
    <source>
        <dbReference type="ARBA" id="ARBA00022676"/>
    </source>
</evidence>
<comment type="caution">
    <text evidence="13">The sequence shown here is derived from an EMBL/GenBank/DDBJ whole genome shotgun (WGS) entry which is preliminary data.</text>
</comment>
<organism evidence="13 14">
    <name type="scientific">Kingella pumchi</name>
    <dbReference type="NCBI Taxonomy" id="2779506"/>
    <lineage>
        <taxon>Bacteria</taxon>
        <taxon>Pseudomonadati</taxon>
        <taxon>Pseudomonadota</taxon>
        <taxon>Betaproteobacteria</taxon>
        <taxon>Neisseriales</taxon>
        <taxon>Neisseriaceae</taxon>
        <taxon>Kingella</taxon>
    </lineage>
</organism>
<keyword evidence="8 11" id="KW-0808">Transferase</keyword>